<organism evidence="4 5">
    <name type="scientific">Paenibacillus montaniterrae</name>
    <dbReference type="NCBI Taxonomy" id="429341"/>
    <lineage>
        <taxon>Bacteria</taxon>
        <taxon>Bacillati</taxon>
        <taxon>Bacillota</taxon>
        <taxon>Bacilli</taxon>
        <taxon>Bacillales</taxon>
        <taxon>Paenibacillaceae</taxon>
        <taxon>Paenibacillus</taxon>
    </lineage>
</organism>
<evidence type="ECO:0000256" key="3">
    <source>
        <dbReference type="PROSITE-ProRule" id="PRU00339"/>
    </source>
</evidence>
<dbReference type="InterPro" id="IPR019734">
    <property type="entry name" value="TPR_rpt"/>
</dbReference>
<sequence>MKKNKRVAGQQREYTLLQLDANFFYERAIRSLDRFHYDKALKYFQKAVDYEPNNPINYCNMAGVLSEIGKYGESNTILQKVINEIDPDMTECHFYMANNFANMEFFEDAERELLHYLQEDEEGHFLEEAEEMIEFLQYELERPTPLTKVKARAGVYEHIRARELLEDGKFVEAIELLETISEEHPDFLAASNNLALAYYYIGLADEAKRAIEAVLERDPVNLHALCNLAIFYHYEGRQEELQQLTPVLAKLDPFYQEHLFKLATTMGILKDHTTALRHFQRLMKHGEVRKDPCLCHYTAVAACNAGKWELAEKYWLMHRTLDEQSPLSAYFLLLLKLVQEEPLQGSLPYSYYESVEEQMEAWEHQAHERGVEMDPKLRRAYFFWAIDHSNREGKLKSIYNLEHCYNEEVEQKLQQFLLRGDEDDYLKRLVMYTLRSMGMKDAFAVVLGGKLLQVEAERVPTLESSSLIHSDPLWEKVAELTLAQTAKRYNVIQQHDMITLWVNFLSKGYSVMSKLTKIEAWAAALEYLIAKLYNKPITYHEAALRYGTSITTVSKRVKEIDKVLGVKNKLKDAPWLVDYSRKQDYRR</sequence>
<dbReference type="PROSITE" id="PS50005">
    <property type="entry name" value="TPR"/>
    <property type="match status" value="1"/>
</dbReference>
<proteinExistence type="predicted"/>
<evidence type="ECO:0000313" key="4">
    <source>
        <dbReference type="EMBL" id="GIP17831.1"/>
    </source>
</evidence>
<dbReference type="EMBL" id="BOSE01000006">
    <property type="protein sequence ID" value="GIP17831.1"/>
    <property type="molecule type" value="Genomic_DNA"/>
</dbReference>
<dbReference type="PANTHER" id="PTHR44943">
    <property type="entry name" value="CELLULOSE SYNTHASE OPERON PROTEIN C"/>
    <property type="match status" value="1"/>
</dbReference>
<feature type="repeat" description="TPR" evidence="3">
    <location>
        <begin position="21"/>
        <end position="54"/>
    </location>
</feature>
<protein>
    <recommendedName>
        <fullName evidence="6">DDE transposase family protein</fullName>
    </recommendedName>
</protein>
<keyword evidence="2 3" id="KW-0802">TPR repeat</keyword>
<gene>
    <name evidence="4" type="ORF">J40TS1_34730</name>
</gene>
<name>A0A919YV45_9BACL</name>
<evidence type="ECO:0008006" key="6">
    <source>
        <dbReference type="Google" id="ProtNLM"/>
    </source>
</evidence>
<dbReference type="InterPro" id="IPR051685">
    <property type="entry name" value="Ycf3/AcsC/BcsC/TPR_MFPF"/>
</dbReference>
<accession>A0A919YV45</accession>
<dbReference type="SUPFAM" id="SSF48452">
    <property type="entry name" value="TPR-like"/>
    <property type="match status" value="2"/>
</dbReference>
<reference evidence="4" key="1">
    <citation type="submission" date="2021-03" db="EMBL/GenBank/DDBJ databases">
        <title>Antimicrobial resistance genes in bacteria isolated from Japanese honey, and their potential for conferring macrolide and lincosamide resistance in the American foulbrood pathogen Paenibacillus larvae.</title>
        <authorList>
            <person name="Okamoto M."/>
            <person name="Kumagai M."/>
            <person name="Kanamori H."/>
            <person name="Takamatsu D."/>
        </authorList>
    </citation>
    <scope>NUCLEOTIDE SEQUENCE</scope>
    <source>
        <strain evidence="4">J40TS1</strain>
    </source>
</reference>
<dbReference type="Pfam" id="PF14559">
    <property type="entry name" value="TPR_19"/>
    <property type="match status" value="1"/>
</dbReference>
<comment type="caution">
    <text evidence="4">The sequence shown here is derived from an EMBL/GenBank/DDBJ whole genome shotgun (WGS) entry which is preliminary data.</text>
</comment>
<keyword evidence="5" id="KW-1185">Reference proteome</keyword>
<dbReference type="RefSeq" id="WP_213517534.1">
    <property type="nucleotide sequence ID" value="NZ_BOSE01000006.1"/>
</dbReference>
<keyword evidence="1" id="KW-0677">Repeat</keyword>
<dbReference type="SMART" id="SM00028">
    <property type="entry name" value="TPR"/>
    <property type="match status" value="4"/>
</dbReference>
<evidence type="ECO:0000256" key="2">
    <source>
        <dbReference type="ARBA" id="ARBA00022803"/>
    </source>
</evidence>
<evidence type="ECO:0000256" key="1">
    <source>
        <dbReference type="ARBA" id="ARBA00022737"/>
    </source>
</evidence>
<dbReference type="Proteomes" id="UP000683139">
    <property type="component" value="Unassembled WGS sequence"/>
</dbReference>
<evidence type="ECO:0000313" key="5">
    <source>
        <dbReference type="Proteomes" id="UP000683139"/>
    </source>
</evidence>
<dbReference type="AlphaFoldDB" id="A0A919YV45"/>
<dbReference type="PANTHER" id="PTHR44943:SF8">
    <property type="entry name" value="TPR REPEAT-CONTAINING PROTEIN MJ0263"/>
    <property type="match status" value="1"/>
</dbReference>
<dbReference type="Gene3D" id="1.25.40.10">
    <property type="entry name" value="Tetratricopeptide repeat domain"/>
    <property type="match status" value="2"/>
</dbReference>
<dbReference type="InterPro" id="IPR011990">
    <property type="entry name" value="TPR-like_helical_dom_sf"/>
</dbReference>